<keyword evidence="4" id="KW-0175">Coiled coil</keyword>
<dbReference type="GO" id="GO:0004888">
    <property type="term" value="F:transmembrane signaling receptor activity"/>
    <property type="evidence" value="ECO:0007669"/>
    <property type="project" value="InterPro"/>
</dbReference>
<dbReference type="InterPro" id="IPR004090">
    <property type="entry name" value="Chemotax_Me-accpt_rcpt"/>
</dbReference>
<dbReference type="Pfam" id="PF12729">
    <property type="entry name" value="4HB_MCP_1"/>
    <property type="match status" value="1"/>
</dbReference>
<dbReference type="Proteomes" id="UP000031866">
    <property type="component" value="Chromosome"/>
</dbReference>
<dbReference type="CDD" id="cd06225">
    <property type="entry name" value="HAMP"/>
    <property type="match status" value="1"/>
</dbReference>
<evidence type="ECO:0000313" key="9">
    <source>
        <dbReference type="EMBL" id="NRV09990.1"/>
    </source>
</evidence>
<feature type="domain" description="Methyl-accepting transducer" evidence="6">
    <location>
        <begin position="283"/>
        <end position="534"/>
    </location>
</feature>
<dbReference type="Gene3D" id="6.10.340.10">
    <property type="match status" value="1"/>
</dbReference>
<dbReference type="PANTHER" id="PTHR32089">
    <property type="entry name" value="METHYL-ACCEPTING CHEMOTAXIS PROTEIN MCPB"/>
    <property type="match status" value="1"/>
</dbReference>
<dbReference type="RefSeq" id="WP_041899294.1">
    <property type="nucleotide sequence ID" value="NZ_CP010086.2"/>
</dbReference>
<dbReference type="PROSITE" id="PS50885">
    <property type="entry name" value="HAMP"/>
    <property type="match status" value="1"/>
</dbReference>
<dbReference type="PRINTS" id="PR00260">
    <property type="entry name" value="CHEMTRNSDUCR"/>
</dbReference>
<dbReference type="GO" id="GO:0007165">
    <property type="term" value="P:signal transduction"/>
    <property type="evidence" value="ECO:0007669"/>
    <property type="project" value="UniProtKB-KW"/>
</dbReference>
<evidence type="ECO:0000256" key="3">
    <source>
        <dbReference type="PROSITE-ProRule" id="PRU00284"/>
    </source>
</evidence>
<feature type="domain" description="HAMP" evidence="7">
    <location>
        <begin position="212"/>
        <end position="264"/>
    </location>
</feature>
<proteinExistence type="inferred from homology"/>
<dbReference type="PROSITE" id="PS50111">
    <property type="entry name" value="CHEMOTAXIS_TRANSDUC_2"/>
    <property type="match status" value="1"/>
</dbReference>
<dbReference type="EMBL" id="JABSXK010000001">
    <property type="protein sequence ID" value="NRV09990.1"/>
    <property type="molecule type" value="Genomic_DNA"/>
</dbReference>
<reference evidence="8" key="2">
    <citation type="submission" date="2016-02" db="EMBL/GenBank/DDBJ databases">
        <title>Genome sequence of Clostridium beijerinckii strain 59B.</title>
        <authorList>
            <person name="Little G.T."/>
            <person name="Minton N.P."/>
        </authorList>
    </citation>
    <scope>NUCLEOTIDE SEQUENCE</scope>
    <source>
        <strain evidence="8">NCIMB 14988</strain>
    </source>
</reference>
<dbReference type="PANTHER" id="PTHR32089:SF112">
    <property type="entry name" value="LYSOZYME-LIKE PROTEIN-RELATED"/>
    <property type="match status" value="1"/>
</dbReference>
<dbReference type="Pfam" id="PF00672">
    <property type="entry name" value="HAMP"/>
    <property type="match status" value="1"/>
</dbReference>
<protein>
    <submittedName>
        <fullName evidence="8 9">Chemotaxis protein</fullName>
    </submittedName>
</protein>
<sequence length="570" mass="62753">MRWFNNLKIKYKLQISFFIISIFIAVVGVIGILSVSKINSNSNALYEKDFQVLKNLQDFNSNTLHSRLEILNLLNSKDFSKVSQTISNIDGYRDKNNEILKIYEQSDMNEDENKIYKEIKSDLTDYRNSSDKIISLASDGKYDEAMSFSKESANIREKLTNNIDKLVKITEQKASDKSLSNNKVNNKSFYIMITTIILGFITAVLLGVIIATIISNNLKKVLLYAQHLEEGDLTQKIEISSKDEIGSMARALNKANENIRRLISVIIDGSNDISSSGQELSATTHEVSSKMNDINESIEQISKGAQDLSAITEEVSASAEEIGATTNELANRANDAAVSVGEIRNRSLEIKKKASENIEQGNIIYEEKKANIIKAIEDGKVVNEVKLMANAIGDIASQTNLLALNAAIEAARAGENGKGFAVVADEVRKLAEQSSEAVSSIQGMVLQVQAAFENLSQSGEDILNYIAQNVKPSYELLMNTGIQYEKDAEFVNEMTEEFASSSNQINEVIEQINQAMQTVSATAEESGAGSEEVLNSISEITLAVSDIAKSSQSQAELSQKLNEVVLKFKI</sequence>
<dbReference type="GO" id="GO:0006935">
    <property type="term" value="P:chemotaxis"/>
    <property type="evidence" value="ECO:0007669"/>
    <property type="project" value="InterPro"/>
</dbReference>
<dbReference type="Proteomes" id="UP000821656">
    <property type="component" value="Unassembled WGS sequence"/>
</dbReference>
<evidence type="ECO:0000313" key="8">
    <source>
        <dbReference type="EMBL" id="AJH01202.1"/>
    </source>
</evidence>
<evidence type="ECO:0000313" key="10">
    <source>
        <dbReference type="Proteomes" id="UP000031866"/>
    </source>
</evidence>
<dbReference type="Pfam" id="PF00015">
    <property type="entry name" value="MCPsignal"/>
    <property type="match status" value="1"/>
</dbReference>
<dbReference type="KEGG" id="cbei:LF65_04671"/>
<dbReference type="SUPFAM" id="SSF58104">
    <property type="entry name" value="Methyl-accepting chemotaxis protein (MCP) signaling domain"/>
    <property type="match status" value="1"/>
</dbReference>
<feature type="transmembrane region" description="Helical" evidence="5">
    <location>
        <begin position="189"/>
        <end position="214"/>
    </location>
</feature>
<keyword evidence="1 3" id="KW-0807">Transducer</keyword>
<dbReference type="GO" id="GO:0016020">
    <property type="term" value="C:membrane"/>
    <property type="evidence" value="ECO:0007669"/>
    <property type="project" value="InterPro"/>
</dbReference>
<gene>
    <name evidence="9" type="ORF">DFH45_002953</name>
    <name evidence="8" type="ORF">LF65_04671</name>
</gene>
<comment type="similarity">
    <text evidence="2">Belongs to the methyl-accepting chemotaxis (MCP) protein family.</text>
</comment>
<dbReference type="EMBL" id="CP010086">
    <property type="protein sequence ID" value="AJH01202.1"/>
    <property type="molecule type" value="Genomic_DNA"/>
</dbReference>
<dbReference type="InterPro" id="IPR004089">
    <property type="entry name" value="MCPsignal_dom"/>
</dbReference>
<keyword evidence="5" id="KW-1133">Transmembrane helix</keyword>
<dbReference type="SMART" id="SM00304">
    <property type="entry name" value="HAMP"/>
    <property type="match status" value="1"/>
</dbReference>
<reference evidence="9" key="3">
    <citation type="submission" date="2020-05" db="EMBL/GenBank/DDBJ databases">
        <title>Genomic insights into acetone-butanol-ethanol (ABE) fermentation by sequencing solventogenic clostridia strains.</title>
        <authorList>
            <person name="Brown S."/>
        </authorList>
    </citation>
    <scope>NUCLEOTIDE SEQUENCE</scope>
    <source>
        <strain evidence="9">DJ126</strain>
    </source>
</reference>
<dbReference type="InterPro" id="IPR024478">
    <property type="entry name" value="HlyB_4HB_MCP"/>
</dbReference>
<accession>A0A0B5QSL6</accession>
<evidence type="ECO:0000259" key="6">
    <source>
        <dbReference type="PROSITE" id="PS50111"/>
    </source>
</evidence>
<evidence type="ECO:0000259" key="7">
    <source>
        <dbReference type="PROSITE" id="PS50885"/>
    </source>
</evidence>
<dbReference type="InterPro" id="IPR003660">
    <property type="entry name" value="HAMP_dom"/>
</dbReference>
<keyword evidence="5" id="KW-0812">Transmembrane</keyword>
<evidence type="ECO:0000256" key="4">
    <source>
        <dbReference type="SAM" id="Coils"/>
    </source>
</evidence>
<organism evidence="8 10">
    <name type="scientific">Clostridium beijerinckii</name>
    <name type="common">Clostridium MP</name>
    <dbReference type="NCBI Taxonomy" id="1520"/>
    <lineage>
        <taxon>Bacteria</taxon>
        <taxon>Bacillati</taxon>
        <taxon>Bacillota</taxon>
        <taxon>Clostridia</taxon>
        <taxon>Eubacteriales</taxon>
        <taxon>Clostridiaceae</taxon>
        <taxon>Clostridium</taxon>
    </lineage>
</organism>
<evidence type="ECO:0000256" key="5">
    <source>
        <dbReference type="SAM" id="Phobius"/>
    </source>
</evidence>
<keyword evidence="5" id="KW-0472">Membrane</keyword>
<feature type="transmembrane region" description="Helical" evidence="5">
    <location>
        <begin position="15"/>
        <end position="35"/>
    </location>
</feature>
<evidence type="ECO:0000256" key="2">
    <source>
        <dbReference type="ARBA" id="ARBA00029447"/>
    </source>
</evidence>
<dbReference type="AlphaFoldDB" id="A0A0B5QSL6"/>
<dbReference type="Gene3D" id="1.10.287.950">
    <property type="entry name" value="Methyl-accepting chemotaxis protein"/>
    <property type="match status" value="1"/>
</dbReference>
<feature type="coiled-coil region" evidence="4">
    <location>
        <begin position="491"/>
        <end position="525"/>
    </location>
</feature>
<name>A0A0B5QSL6_CLOBE</name>
<evidence type="ECO:0000256" key="1">
    <source>
        <dbReference type="ARBA" id="ARBA00023224"/>
    </source>
</evidence>
<dbReference type="OrthoDB" id="1887545at2"/>
<dbReference type="SMART" id="SM00283">
    <property type="entry name" value="MA"/>
    <property type="match status" value="1"/>
</dbReference>
<dbReference type="STRING" id="1520.LF65_04671"/>
<reference evidence="10" key="1">
    <citation type="submission" date="2014-12" db="EMBL/GenBank/DDBJ databases">
        <title>Genome sequence of Clostridium beijerinckii strain 59B.</title>
        <authorList>
            <person name="Little G.T."/>
            <person name="Minton N.P."/>
        </authorList>
    </citation>
    <scope>NUCLEOTIDE SEQUENCE [LARGE SCALE GENOMIC DNA]</scope>
    <source>
        <strain evidence="10">59B</strain>
    </source>
</reference>